<organism evidence="3 4">
    <name type="scientific">Kribbella ginsengisoli</name>
    <dbReference type="NCBI Taxonomy" id="363865"/>
    <lineage>
        <taxon>Bacteria</taxon>
        <taxon>Bacillati</taxon>
        <taxon>Actinomycetota</taxon>
        <taxon>Actinomycetes</taxon>
        <taxon>Propionibacteriales</taxon>
        <taxon>Kribbellaceae</taxon>
        <taxon>Kribbella</taxon>
    </lineage>
</organism>
<proteinExistence type="predicted"/>
<gene>
    <name evidence="3" type="ORF">GCM10022235_82160</name>
</gene>
<accession>A0ABP6Z625</accession>
<comment type="caution">
    <text evidence="3">The sequence shown here is derived from an EMBL/GenBank/DDBJ whole genome shotgun (WGS) entry which is preliminary data.</text>
</comment>
<evidence type="ECO:0000313" key="4">
    <source>
        <dbReference type="Proteomes" id="UP001501222"/>
    </source>
</evidence>
<dbReference type="InterPro" id="IPR000192">
    <property type="entry name" value="Aminotrans_V_dom"/>
</dbReference>
<dbReference type="EMBL" id="BAABAA010000021">
    <property type="protein sequence ID" value="GAA3597941.1"/>
    <property type="molecule type" value="Genomic_DNA"/>
</dbReference>
<dbReference type="PANTHER" id="PTHR43686:SF1">
    <property type="entry name" value="AMINOTRAN_5 DOMAIN-CONTAINING PROTEIN"/>
    <property type="match status" value="1"/>
</dbReference>
<dbReference type="InterPro" id="IPR015424">
    <property type="entry name" value="PyrdxlP-dep_Trfase"/>
</dbReference>
<dbReference type="Gene3D" id="3.40.640.10">
    <property type="entry name" value="Type I PLP-dependent aspartate aminotransferase-like (Major domain)"/>
    <property type="match status" value="1"/>
</dbReference>
<dbReference type="Pfam" id="PF00266">
    <property type="entry name" value="Aminotran_5"/>
    <property type="match status" value="1"/>
</dbReference>
<dbReference type="SUPFAM" id="SSF53383">
    <property type="entry name" value="PLP-dependent transferases"/>
    <property type="match status" value="1"/>
</dbReference>
<dbReference type="PANTHER" id="PTHR43686">
    <property type="entry name" value="SULFURTRANSFERASE-RELATED"/>
    <property type="match status" value="1"/>
</dbReference>
<dbReference type="InterPro" id="IPR015422">
    <property type="entry name" value="PyrdxlP-dep_Trfase_small"/>
</dbReference>
<evidence type="ECO:0000313" key="3">
    <source>
        <dbReference type="EMBL" id="GAA3597941.1"/>
    </source>
</evidence>
<reference evidence="4" key="1">
    <citation type="journal article" date="2019" name="Int. J. Syst. Evol. Microbiol.">
        <title>The Global Catalogue of Microorganisms (GCM) 10K type strain sequencing project: providing services to taxonomists for standard genome sequencing and annotation.</title>
        <authorList>
            <consortium name="The Broad Institute Genomics Platform"/>
            <consortium name="The Broad Institute Genome Sequencing Center for Infectious Disease"/>
            <person name="Wu L."/>
            <person name="Ma J."/>
        </authorList>
    </citation>
    <scope>NUCLEOTIDE SEQUENCE [LARGE SCALE GENOMIC DNA]</scope>
    <source>
        <strain evidence="4">JCM 16928</strain>
    </source>
</reference>
<keyword evidence="3" id="KW-0808">Transferase</keyword>
<dbReference type="GO" id="GO:0008483">
    <property type="term" value="F:transaminase activity"/>
    <property type="evidence" value="ECO:0007669"/>
    <property type="project" value="UniProtKB-KW"/>
</dbReference>
<name>A0ABP6Z625_9ACTN</name>
<sequence length="594" mass="65198">MAYRPYPDGMTMQGDLSTSTADDTAADTQVAMPPDTALLSRIRASVIGDDQVMPGPYGPRRVTYADYTASGRALTFLEDFIREEVLPRYANTHTESSGTGLQTTRLREDARQIIHDSVGGDDETAVIFCGSGATGAIDKLIGILGLRIPAQLDDEYHLTDTIPPEQRPVVFIGPYEHHSNELPWRESIADVVVIGQDPDGHIDIPMLENQLVKYAERPLKIGSFSAASNVTGIVSNTHRVSALLHRHGALSFWDCAAAAPYVEIDMYGGRDADPLAYKDAIFLSPHKFIGGPGTPGVLVARRELMRNRVPDVPGGGTVAFVNPTEHRYLDDPIHREEGGTPAIIESIRAGLVFQLKQAVGIDVIRAHEDAYLRRAVEAWRAEPAIEILGNLDAERLSIVSFVVKAPSGRYLHHNFVVALLNDLFGIQSRGGCSCAGPYGHTLLGIDLARSAEFAEEIVHGCEGIKPGWVRVNFNYFISEAVFEYVVAAVKLVASDGWRLLGDYRFNPANGLWKHYRGPVEPPMRLSQVGYDADGQLRYPRHDDKAPESALAGYLAEARTLLSACQHKDSQTEAHVNDEFDHLRWFDLPAGCITK</sequence>
<evidence type="ECO:0000259" key="2">
    <source>
        <dbReference type="Pfam" id="PF00266"/>
    </source>
</evidence>
<dbReference type="Gene3D" id="3.90.1150.10">
    <property type="entry name" value="Aspartate Aminotransferase, domain 1"/>
    <property type="match status" value="1"/>
</dbReference>
<keyword evidence="3" id="KW-0032">Aminotransferase</keyword>
<dbReference type="Proteomes" id="UP001501222">
    <property type="component" value="Unassembled WGS sequence"/>
</dbReference>
<feature type="region of interest" description="Disordered" evidence="1">
    <location>
        <begin position="1"/>
        <end position="22"/>
    </location>
</feature>
<dbReference type="InterPro" id="IPR015421">
    <property type="entry name" value="PyrdxlP-dep_Trfase_major"/>
</dbReference>
<evidence type="ECO:0000256" key="1">
    <source>
        <dbReference type="SAM" id="MobiDB-lite"/>
    </source>
</evidence>
<protein>
    <submittedName>
        <fullName evidence="3">Aminotransferase class V-fold PLP-dependent enzyme</fullName>
    </submittedName>
</protein>
<feature type="domain" description="Aminotransferase class V" evidence="2">
    <location>
        <begin position="64"/>
        <end position="440"/>
    </location>
</feature>
<keyword evidence="4" id="KW-1185">Reference proteome</keyword>